<evidence type="ECO:0000313" key="2">
    <source>
        <dbReference type="Proteomes" id="UP001198565"/>
    </source>
</evidence>
<dbReference type="InterPro" id="IPR023393">
    <property type="entry name" value="START-like_dom_sf"/>
</dbReference>
<gene>
    <name evidence="1" type="ORF">K7472_12350</name>
</gene>
<protein>
    <submittedName>
        <fullName evidence="1">SRPBCC family protein</fullName>
    </submittedName>
</protein>
<dbReference type="RefSeq" id="WP_222977113.1">
    <property type="nucleotide sequence ID" value="NZ_JAINVZ010000006.1"/>
</dbReference>
<dbReference type="InterPro" id="IPR019587">
    <property type="entry name" value="Polyketide_cyclase/dehydratase"/>
</dbReference>
<dbReference type="CDD" id="cd07821">
    <property type="entry name" value="PYR_PYL_RCAR_like"/>
    <property type="match status" value="1"/>
</dbReference>
<name>A0ABS7QR15_9ACTN</name>
<dbReference type="Gene3D" id="3.30.530.20">
    <property type="match status" value="1"/>
</dbReference>
<dbReference type="SUPFAM" id="SSF55961">
    <property type="entry name" value="Bet v1-like"/>
    <property type="match status" value="1"/>
</dbReference>
<dbReference type="EMBL" id="JAINVZ010000006">
    <property type="protein sequence ID" value="MBY8885637.1"/>
    <property type="molecule type" value="Genomic_DNA"/>
</dbReference>
<reference evidence="1 2" key="1">
    <citation type="submission" date="2021-08" db="EMBL/GenBank/DDBJ databases">
        <title>Streptomyces sp. PTM05 isolated from lichen.</title>
        <authorList>
            <person name="Somphong A."/>
            <person name="Phongsopitanun W."/>
            <person name="Tanasupawat S."/>
        </authorList>
    </citation>
    <scope>NUCLEOTIDE SEQUENCE [LARGE SCALE GENOMIC DNA]</scope>
    <source>
        <strain evidence="1 2">Ptm05</strain>
    </source>
</reference>
<accession>A0ABS7QR15</accession>
<proteinExistence type="predicted"/>
<dbReference type="Proteomes" id="UP001198565">
    <property type="component" value="Unassembled WGS sequence"/>
</dbReference>
<organism evidence="1 2">
    <name type="scientific">Streptantibioticus parmotrematis</name>
    <dbReference type="NCBI Taxonomy" id="2873249"/>
    <lineage>
        <taxon>Bacteria</taxon>
        <taxon>Bacillati</taxon>
        <taxon>Actinomycetota</taxon>
        <taxon>Actinomycetes</taxon>
        <taxon>Kitasatosporales</taxon>
        <taxon>Streptomycetaceae</taxon>
        <taxon>Streptantibioticus</taxon>
    </lineage>
</organism>
<evidence type="ECO:0000313" key="1">
    <source>
        <dbReference type="EMBL" id="MBY8885637.1"/>
    </source>
</evidence>
<comment type="caution">
    <text evidence="1">The sequence shown here is derived from an EMBL/GenBank/DDBJ whole genome shotgun (WGS) entry which is preliminary data.</text>
</comment>
<keyword evidence="2" id="KW-1185">Reference proteome</keyword>
<dbReference type="Pfam" id="PF10604">
    <property type="entry name" value="Polyketide_cyc2"/>
    <property type="match status" value="1"/>
</dbReference>
<sequence>MVRRLRPVELDFIASAPVRHHYAAGLAAPAADVFHALAKDTAGWPDWFGAVASARPVEAGRQVALVGGIRFTETVLARDPDERYAYRVDTVNVPGLTAMAEEWLLTALPSGGTRLRWTFAADGPAAVRVLLHAGRAAMGRSFHQAARALDARLTGRMAA</sequence>